<name>A0A1G2MIW4_9BACT</name>
<sequence length="139" mass="15173">MSPTNNVLGMFINFGDTLTFVEYFHLTIGHIDANLKSALSNKGFSMKKFLIIGLLTLLPTLTGCDSSKDQNSIRAAQILVPVDYSNGVYYLPSTRAEFGKSLAHFIADHKGLELITMAPNGTGGYGVTVGYFAVFREKK</sequence>
<proteinExistence type="predicted"/>
<dbReference type="AlphaFoldDB" id="A0A1G2MIW4"/>
<reference evidence="1 2" key="1">
    <citation type="journal article" date="2016" name="Nat. Commun.">
        <title>Thousands of microbial genomes shed light on interconnected biogeochemical processes in an aquifer system.</title>
        <authorList>
            <person name="Anantharaman K."/>
            <person name="Brown C.T."/>
            <person name="Hug L.A."/>
            <person name="Sharon I."/>
            <person name="Castelle C.J."/>
            <person name="Probst A.J."/>
            <person name="Thomas B.C."/>
            <person name="Singh A."/>
            <person name="Wilkins M.J."/>
            <person name="Karaoz U."/>
            <person name="Brodie E.L."/>
            <person name="Williams K.H."/>
            <person name="Hubbard S.S."/>
            <person name="Banfield J.F."/>
        </authorList>
    </citation>
    <scope>NUCLEOTIDE SEQUENCE [LARGE SCALE GENOMIC DNA]</scope>
</reference>
<evidence type="ECO:0000313" key="2">
    <source>
        <dbReference type="Proteomes" id="UP000177130"/>
    </source>
</evidence>
<organism evidence="1 2">
    <name type="scientific">Candidatus Taylorbacteria bacterium RIFCSPHIGHO2_02_FULL_43_32b</name>
    <dbReference type="NCBI Taxonomy" id="1802306"/>
    <lineage>
        <taxon>Bacteria</taxon>
        <taxon>Candidatus Tayloriibacteriota</taxon>
    </lineage>
</organism>
<evidence type="ECO:0000313" key="1">
    <source>
        <dbReference type="EMBL" id="OHA23870.1"/>
    </source>
</evidence>
<accession>A0A1G2MIW4</accession>
<dbReference type="EMBL" id="MHRK01000023">
    <property type="protein sequence ID" value="OHA23870.1"/>
    <property type="molecule type" value="Genomic_DNA"/>
</dbReference>
<protein>
    <submittedName>
        <fullName evidence="1">Uncharacterized protein</fullName>
    </submittedName>
</protein>
<comment type="caution">
    <text evidence="1">The sequence shown here is derived from an EMBL/GenBank/DDBJ whole genome shotgun (WGS) entry which is preliminary data.</text>
</comment>
<dbReference type="Proteomes" id="UP000177130">
    <property type="component" value="Unassembled WGS sequence"/>
</dbReference>
<gene>
    <name evidence="1" type="ORF">A3C72_03115</name>
</gene>